<feature type="coiled-coil region" evidence="10">
    <location>
        <begin position="796"/>
        <end position="830"/>
    </location>
</feature>
<feature type="binding site" evidence="9">
    <location>
        <begin position="93"/>
        <end position="100"/>
    </location>
    <ligand>
        <name>ATP</name>
        <dbReference type="ChEBI" id="CHEBI:30616"/>
    </ligand>
</feature>
<dbReference type="OrthoDB" id="3176171at2759"/>
<evidence type="ECO:0000256" key="11">
    <source>
        <dbReference type="SAM" id="MobiDB-lite"/>
    </source>
</evidence>
<organism evidence="13 14">
    <name type="scientific">Carpinus fangiana</name>
    <dbReference type="NCBI Taxonomy" id="176857"/>
    <lineage>
        <taxon>Eukaryota</taxon>
        <taxon>Viridiplantae</taxon>
        <taxon>Streptophyta</taxon>
        <taxon>Embryophyta</taxon>
        <taxon>Tracheophyta</taxon>
        <taxon>Spermatophyta</taxon>
        <taxon>Magnoliopsida</taxon>
        <taxon>eudicotyledons</taxon>
        <taxon>Gunneridae</taxon>
        <taxon>Pentapetalae</taxon>
        <taxon>rosids</taxon>
        <taxon>fabids</taxon>
        <taxon>Fagales</taxon>
        <taxon>Betulaceae</taxon>
        <taxon>Carpinus</taxon>
    </lineage>
</organism>
<feature type="region of interest" description="Disordered" evidence="11">
    <location>
        <begin position="207"/>
        <end position="227"/>
    </location>
</feature>
<dbReference type="InterPro" id="IPR036961">
    <property type="entry name" value="Kinesin_motor_dom_sf"/>
</dbReference>
<dbReference type="InterPro" id="IPR027640">
    <property type="entry name" value="Kinesin-like_fam"/>
</dbReference>
<evidence type="ECO:0000259" key="12">
    <source>
        <dbReference type="PROSITE" id="PS50067"/>
    </source>
</evidence>
<protein>
    <recommendedName>
        <fullName evidence="12">Kinesin motor domain-containing protein</fullName>
    </recommendedName>
</protein>
<dbReference type="Gene3D" id="3.40.850.10">
    <property type="entry name" value="Kinesin motor domain"/>
    <property type="match status" value="1"/>
</dbReference>
<keyword evidence="4 9" id="KW-0067">ATP-binding</keyword>
<dbReference type="GO" id="GO:0005875">
    <property type="term" value="C:microtubule associated complex"/>
    <property type="evidence" value="ECO:0007669"/>
    <property type="project" value="TreeGrafter"/>
</dbReference>
<evidence type="ECO:0000256" key="8">
    <source>
        <dbReference type="ARBA" id="ARBA00061175"/>
    </source>
</evidence>
<dbReference type="PROSITE" id="PS50067">
    <property type="entry name" value="KINESIN_MOTOR_2"/>
    <property type="match status" value="1"/>
</dbReference>
<evidence type="ECO:0000256" key="2">
    <source>
        <dbReference type="ARBA" id="ARBA00022701"/>
    </source>
</evidence>
<comment type="subunit">
    <text evidence="1">Homodimer.</text>
</comment>
<evidence type="ECO:0000256" key="10">
    <source>
        <dbReference type="SAM" id="Coils"/>
    </source>
</evidence>
<keyword evidence="14" id="KW-1185">Reference proteome</keyword>
<feature type="domain" description="Kinesin motor" evidence="12">
    <location>
        <begin position="14"/>
        <end position="366"/>
    </location>
</feature>
<feature type="region of interest" description="Disordered" evidence="11">
    <location>
        <begin position="1058"/>
        <end position="1094"/>
    </location>
</feature>
<dbReference type="EMBL" id="CM017325">
    <property type="protein sequence ID" value="KAE8057076.1"/>
    <property type="molecule type" value="Genomic_DNA"/>
</dbReference>
<proteinExistence type="inferred from homology"/>
<evidence type="ECO:0000256" key="5">
    <source>
        <dbReference type="ARBA" id="ARBA00023054"/>
    </source>
</evidence>
<dbReference type="Proteomes" id="UP000327013">
    <property type="component" value="Chromosome 5"/>
</dbReference>
<keyword evidence="5 10" id="KW-0175">Coiled coil</keyword>
<reference evidence="13 14" key="1">
    <citation type="submission" date="2019-06" db="EMBL/GenBank/DDBJ databases">
        <title>A chromosomal-level reference genome of Carpinus fangiana (Coryloideae, Betulaceae).</title>
        <authorList>
            <person name="Yang X."/>
            <person name="Wang Z."/>
            <person name="Zhang L."/>
            <person name="Hao G."/>
            <person name="Liu J."/>
            <person name="Yang Y."/>
        </authorList>
    </citation>
    <scope>NUCLEOTIDE SEQUENCE [LARGE SCALE GENOMIC DNA]</scope>
    <source>
        <strain evidence="13">Cfa_2016G</strain>
        <tissue evidence="13">Leaf</tissue>
    </source>
</reference>
<feature type="coiled-coil region" evidence="10">
    <location>
        <begin position="374"/>
        <end position="443"/>
    </location>
</feature>
<evidence type="ECO:0000256" key="7">
    <source>
        <dbReference type="ARBA" id="ARBA00023316"/>
    </source>
</evidence>
<evidence type="ECO:0000256" key="1">
    <source>
        <dbReference type="ARBA" id="ARBA00011738"/>
    </source>
</evidence>
<dbReference type="GO" id="GO:0005524">
    <property type="term" value="F:ATP binding"/>
    <property type="evidence" value="ECO:0007669"/>
    <property type="project" value="UniProtKB-UniRule"/>
</dbReference>
<dbReference type="GO" id="GO:0008017">
    <property type="term" value="F:microtubule binding"/>
    <property type="evidence" value="ECO:0007669"/>
    <property type="project" value="InterPro"/>
</dbReference>
<dbReference type="GO" id="GO:0007052">
    <property type="term" value="P:mitotic spindle organization"/>
    <property type="evidence" value="ECO:0007669"/>
    <property type="project" value="TreeGrafter"/>
</dbReference>
<evidence type="ECO:0000313" key="14">
    <source>
        <dbReference type="Proteomes" id="UP000327013"/>
    </source>
</evidence>
<sequence>MENSDVRNADSSQCVRVAVNVRPLITSELLLGCTDCISIVPGEPQVQIGSHSFTYDYVYGSTGPPCSGLYDDCVAPLVDALLNGYNATVLAYGQTGSGKTYTMGTNYTGEGSNSGVIPKVVENIFKRVEATKDSTEFLIRVSFIEIFKEEVFDLLDPNSPIVSKADGAKPAVPARVPIQIRETVNGGITLAGVTEAEVRTKEEMAMHLSRGSQSRATGSTNMNSQSSRSHAIFTITMEQKKTSHCLPGVTNDDIGDDILCAKLHLVDLAGSERAKRTGADGMRFKEGIHINKGLLALGNVISALGDEKKRKEGGHVPYRDSKLTRLLQDSLGGNSKTVMIACVSPADTNAEETLNTLKYANRARNIQNKAVINRDPMTAQLQRMRSQIEQLQAELLFYRGDASTPFEELQILKYKISLLEASNAELQRELQDRRVTCEHLTQRALDAQVEKDKLIMKIESSRSGKSWDEIDSSSNQDFDLVKHYVSKIQELEGELLHMKNSNSSKRRRSVDCVDSDDDRFCSKNGLFPCTNEYPSDYETKAVDISDEIEDDEKELEHSSLQEKLDMELKELDKKLEQKEAEMKRFATVDTSVLKQHYEKKVLDLEQEKKSLLKEIEELRCNLANISSTSDDGAQKLKENYLQKLNILEAQVSELKKKQDAQAQLLRQKQKSDEAAKRLQDEIQRIKSQKVQLQHKIKQESEQFRLWKASREKEVLQLKKEGRRNEYEMHKLLALNQRQKMVLQRKTEEASLATKRLKELLESRKASSRETSGAGNGPGIQALMQAIEHELEVTVRVHEVRAEYERQMEERARMAKEVARLKEEADLLKQAKLSDGCDTMSPGARNSRIFALENMLATSSSTLVSMASQLSEAEERERIFSGRGRWNQVRSLADARNIMNYLFNLASSSRCSVRDIEVASREKDSEIRDLKEKVVKLSSYARQAEMQKAELLHQVKSQNSALKKYSMRSEIEDQISDLNIGGHKYDLRKQDHRSSIFLLEDMDTSESEHGEEGHDDDWVNTGCSCTKYSSCKTTKCECRADGGRCGTSCGCVATKCANRGSASTNESGESPETEIFEGSGSGSGSDEKEKSEALASHGAMLLQSALVEKPADTNDENGPRRKPLSDIGNTLAKSKAPKPNQRKKWRTSTVLLVSGPPPPPSSQPENTGAPQKPDNSNASDGDIPLKLPRAMRSAASNSGNLLRERNAGQSDAVANKEPAAVLTPTSPLRQRRTEEKENNGL</sequence>
<dbReference type="GO" id="GO:0071555">
    <property type="term" value="P:cell wall organization"/>
    <property type="evidence" value="ECO:0007669"/>
    <property type="project" value="UniProtKB-KW"/>
</dbReference>
<dbReference type="GO" id="GO:0003777">
    <property type="term" value="F:microtubule motor activity"/>
    <property type="evidence" value="ECO:0007669"/>
    <property type="project" value="InterPro"/>
</dbReference>
<keyword evidence="7" id="KW-0961">Cell wall biogenesis/degradation</keyword>
<keyword evidence="6 9" id="KW-0505">Motor protein</keyword>
<feature type="region of interest" description="Disordered" evidence="11">
    <location>
        <begin position="1109"/>
        <end position="1240"/>
    </location>
</feature>
<evidence type="ECO:0000256" key="3">
    <source>
        <dbReference type="ARBA" id="ARBA00022741"/>
    </source>
</evidence>
<dbReference type="AlphaFoldDB" id="A0A5N6R832"/>
<comment type="similarity">
    <text evidence="8">Belongs to the TRAFAC class myosin-kinesin ATPase superfamily. Kinesin family. KIN-4 subfamily.</text>
</comment>
<dbReference type="InterPro" id="IPR001752">
    <property type="entry name" value="Kinesin_motor_dom"/>
</dbReference>
<evidence type="ECO:0000256" key="4">
    <source>
        <dbReference type="ARBA" id="ARBA00022840"/>
    </source>
</evidence>
<evidence type="ECO:0000256" key="9">
    <source>
        <dbReference type="PROSITE-ProRule" id="PRU00283"/>
    </source>
</evidence>
<dbReference type="GO" id="GO:0055028">
    <property type="term" value="C:cortical microtubule"/>
    <property type="evidence" value="ECO:0007669"/>
    <property type="project" value="UniProtKB-ARBA"/>
</dbReference>
<dbReference type="InterPro" id="IPR027417">
    <property type="entry name" value="P-loop_NTPase"/>
</dbReference>
<dbReference type="SUPFAM" id="SSF52540">
    <property type="entry name" value="P-loop containing nucleoside triphosphate hydrolases"/>
    <property type="match status" value="1"/>
</dbReference>
<feature type="coiled-coil region" evidence="10">
    <location>
        <begin position="557"/>
        <end position="702"/>
    </location>
</feature>
<dbReference type="PANTHER" id="PTHR47969:SF6">
    <property type="entry name" value="KINESIN-LIKE PROTEIN KIN-4C"/>
    <property type="match status" value="1"/>
</dbReference>
<evidence type="ECO:0000256" key="6">
    <source>
        <dbReference type="ARBA" id="ARBA00023175"/>
    </source>
</evidence>
<keyword evidence="3 9" id="KW-0547">Nucleotide-binding</keyword>
<dbReference type="GO" id="GO:0007018">
    <property type="term" value="P:microtubule-based movement"/>
    <property type="evidence" value="ECO:0007669"/>
    <property type="project" value="InterPro"/>
</dbReference>
<feature type="compositionally biased region" description="Basic and acidic residues" evidence="11">
    <location>
        <begin position="1230"/>
        <end position="1240"/>
    </location>
</feature>
<dbReference type="PANTHER" id="PTHR47969">
    <property type="entry name" value="CHROMOSOME-ASSOCIATED KINESIN KIF4A-RELATED"/>
    <property type="match status" value="1"/>
</dbReference>
<dbReference type="InterPro" id="IPR019821">
    <property type="entry name" value="Kinesin_motor_CS"/>
</dbReference>
<dbReference type="CDD" id="cd01372">
    <property type="entry name" value="KISc_KIF4"/>
    <property type="match status" value="1"/>
</dbReference>
<dbReference type="SMART" id="SM00129">
    <property type="entry name" value="KISc"/>
    <property type="match status" value="1"/>
</dbReference>
<dbReference type="PROSITE" id="PS00411">
    <property type="entry name" value="KINESIN_MOTOR_1"/>
    <property type="match status" value="1"/>
</dbReference>
<keyword evidence="2" id="KW-0493">Microtubule</keyword>
<feature type="compositionally biased region" description="Polar residues" evidence="11">
    <location>
        <begin position="1164"/>
        <end position="1178"/>
    </location>
</feature>
<feature type="compositionally biased region" description="Polar residues" evidence="11">
    <location>
        <begin position="210"/>
        <end position="227"/>
    </location>
</feature>
<evidence type="ECO:0000313" key="13">
    <source>
        <dbReference type="EMBL" id="KAE8057076.1"/>
    </source>
</evidence>
<gene>
    <name evidence="13" type="ORF">FH972_013795</name>
</gene>
<dbReference type="Pfam" id="PF00225">
    <property type="entry name" value="Kinesin"/>
    <property type="match status" value="1"/>
</dbReference>
<accession>A0A5N6R832</accession>
<dbReference type="PRINTS" id="PR00380">
    <property type="entry name" value="KINESINHEAVY"/>
</dbReference>
<name>A0A5N6R832_9ROSI</name>
<dbReference type="FunFam" id="3.40.850.10:FF:000032">
    <property type="entry name" value="kinesin-like protein KIN-4A isoform X1"/>
    <property type="match status" value="1"/>
</dbReference>
<dbReference type="Pfam" id="PF25764">
    <property type="entry name" value="KIF21A_4th"/>
    <property type="match status" value="1"/>
</dbReference>
<dbReference type="GO" id="GO:0051231">
    <property type="term" value="P:spindle elongation"/>
    <property type="evidence" value="ECO:0007669"/>
    <property type="project" value="TreeGrafter"/>
</dbReference>